<keyword evidence="1" id="KW-0812">Transmembrane</keyword>
<gene>
    <name evidence="3" type="ORF">H8Z76_10200</name>
</gene>
<feature type="transmembrane region" description="Helical" evidence="1">
    <location>
        <begin position="54"/>
        <end position="75"/>
    </location>
</feature>
<dbReference type="Proteomes" id="UP000621540">
    <property type="component" value="Unassembled WGS sequence"/>
</dbReference>
<evidence type="ECO:0000313" key="3">
    <source>
        <dbReference type="EMBL" id="MBC5754375.1"/>
    </source>
</evidence>
<comment type="caution">
    <text evidence="3">The sequence shown here is derived from an EMBL/GenBank/DDBJ whole genome shotgun (WGS) entry which is preliminary data.</text>
</comment>
<dbReference type="InterPro" id="IPR032834">
    <property type="entry name" value="NatK-like_C"/>
</dbReference>
<proteinExistence type="predicted"/>
<organism evidence="3 4">
    <name type="scientific">Roseburia yibonii</name>
    <dbReference type="NCBI Taxonomy" id="2763063"/>
    <lineage>
        <taxon>Bacteria</taxon>
        <taxon>Bacillati</taxon>
        <taxon>Bacillota</taxon>
        <taxon>Clostridia</taxon>
        <taxon>Lachnospirales</taxon>
        <taxon>Lachnospiraceae</taxon>
        <taxon>Roseburia</taxon>
    </lineage>
</organism>
<dbReference type="SUPFAM" id="SSF55874">
    <property type="entry name" value="ATPase domain of HSP90 chaperone/DNA topoisomerase II/histidine kinase"/>
    <property type="match status" value="1"/>
</dbReference>
<keyword evidence="1" id="KW-1133">Transmembrane helix</keyword>
<dbReference type="PANTHER" id="PTHR40448:SF1">
    <property type="entry name" value="TWO-COMPONENT SENSOR HISTIDINE KINASE"/>
    <property type="match status" value="1"/>
</dbReference>
<evidence type="ECO:0000256" key="1">
    <source>
        <dbReference type="SAM" id="Phobius"/>
    </source>
</evidence>
<accession>A0ABR7IBW8</accession>
<feature type="transmembrane region" description="Helical" evidence="1">
    <location>
        <begin position="30"/>
        <end position="48"/>
    </location>
</feature>
<reference evidence="3 4" key="1">
    <citation type="submission" date="2020-08" db="EMBL/GenBank/DDBJ databases">
        <title>Genome public.</title>
        <authorList>
            <person name="Liu C."/>
            <person name="Sun Q."/>
        </authorList>
    </citation>
    <scope>NUCLEOTIDE SEQUENCE [LARGE SCALE GENOMIC DNA]</scope>
    <source>
        <strain evidence="3 4">BX0805</strain>
    </source>
</reference>
<sequence>MEISAFYILIYTIEGFIFGNYAIRLFDSKFHWHLQVSMLFIFYSGLYLLSRLELSWSCNTVTFFAANFCFLLLMYRLTWYTALFHAAAATFLMGISEFIPYSILFSFFHSSGKPNDYFFSLVLLTAISKTLYFTFMTLLAHYEKRILDIPPDKTFFFLISIPIISLFLMLSLFFISENGNLPTFINCMISASAVLLLICNLLVYAADSYSKKRNQSFTELSLQLQKEQDATEYYKLLLRQNENQNILIHDIKKHINMISVLNDKNEPKKIAEYISLLIQSPALKESAHLCDREILDAILCRYQTRCREAGVTFHTDIRSGTTEFVTDTDMTSLFCNLLENALESATGTAEAFIELSVSHRENTPYTVLVMTNSCGSDPFVRHGERLPTSKPDKGRHGYGMKSVCRIVEKYHGEIQNYYEGSTQTFHTILTLRQEP</sequence>
<feature type="transmembrane region" description="Helical" evidence="1">
    <location>
        <begin position="6"/>
        <end position="23"/>
    </location>
</feature>
<dbReference type="InterPro" id="IPR036890">
    <property type="entry name" value="HATPase_C_sf"/>
</dbReference>
<feature type="transmembrane region" description="Helical" evidence="1">
    <location>
        <begin position="117"/>
        <end position="142"/>
    </location>
</feature>
<name>A0ABR7IBW8_9FIRM</name>
<protein>
    <submittedName>
        <fullName evidence="3">GHKL domain-containing protein</fullName>
    </submittedName>
</protein>
<feature type="transmembrane region" description="Helical" evidence="1">
    <location>
        <begin position="154"/>
        <end position="175"/>
    </location>
</feature>
<evidence type="ECO:0000259" key="2">
    <source>
        <dbReference type="Pfam" id="PF14501"/>
    </source>
</evidence>
<feature type="transmembrane region" description="Helical" evidence="1">
    <location>
        <begin position="82"/>
        <end position="105"/>
    </location>
</feature>
<evidence type="ECO:0000313" key="4">
    <source>
        <dbReference type="Proteomes" id="UP000621540"/>
    </source>
</evidence>
<dbReference type="PANTHER" id="PTHR40448">
    <property type="entry name" value="TWO-COMPONENT SENSOR HISTIDINE KINASE"/>
    <property type="match status" value="1"/>
</dbReference>
<feature type="domain" description="Sensor histidine kinase NatK-like C-terminal" evidence="2">
    <location>
        <begin position="328"/>
        <end position="418"/>
    </location>
</feature>
<keyword evidence="4" id="KW-1185">Reference proteome</keyword>
<dbReference type="CDD" id="cd16935">
    <property type="entry name" value="HATPase_AgrC-ComD-like"/>
    <property type="match status" value="1"/>
</dbReference>
<dbReference type="RefSeq" id="WP_022516501.1">
    <property type="nucleotide sequence ID" value="NZ_JACOQH010000007.1"/>
</dbReference>
<keyword evidence="1" id="KW-0472">Membrane</keyword>
<dbReference type="EMBL" id="JACOQH010000007">
    <property type="protein sequence ID" value="MBC5754375.1"/>
    <property type="molecule type" value="Genomic_DNA"/>
</dbReference>
<dbReference type="Gene3D" id="3.30.565.10">
    <property type="entry name" value="Histidine kinase-like ATPase, C-terminal domain"/>
    <property type="match status" value="1"/>
</dbReference>
<feature type="transmembrane region" description="Helical" evidence="1">
    <location>
        <begin position="181"/>
        <end position="206"/>
    </location>
</feature>
<dbReference type="Pfam" id="PF14501">
    <property type="entry name" value="HATPase_c_5"/>
    <property type="match status" value="1"/>
</dbReference>